<protein>
    <submittedName>
        <fullName evidence="1">Uncharacterized protein</fullName>
    </submittedName>
</protein>
<dbReference type="AlphaFoldDB" id="A0A382K1Q3"/>
<name>A0A382K1Q3_9ZZZZ</name>
<organism evidence="1">
    <name type="scientific">marine metagenome</name>
    <dbReference type="NCBI Taxonomy" id="408172"/>
    <lineage>
        <taxon>unclassified sequences</taxon>
        <taxon>metagenomes</taxon>
        <taxon>ecological metagenomes</taxon>
    </lineage>
</organism>
<reference evidence="1" key="1">
    <citation type="submission" date="2018-05" db="EMBL/GenBank/DDBJ databases">
        <authorList>
            <person name="Lanie J.A."/>
            <person name="Ng W.-L."/>
            <person name="Kazmierczak K.M."/>
            <person name="Andrzejewski T.M."/>
            <person name="Davidsen T.M."/>
            <person name="Wayne K.J."/>
            <person name="Tettelin H."/>
            <person name="Glass J.I."/>
            <person name="Rusch D."/>
            <person name="Podicherti R."/>
            <person name="Tsui H.-C.T."/>
            <person name="Winkler M.E."/>
        </authorList>
    </citation>
    <scope>NUCLEOTIDE SEQUENCE</scope>
</reference>
<sequence>VEWEVKKRGRVTYYTKEANPIFSDLVVEELDNGDLKIRFVGMTGAQAATNELELSDVARMDPEREIPRVFDTWDMYVREAGICESLAALDFLEIHSFGAAPREPNPIADPAGYAEEKRRIRQAYSAAYEKYWRERMPDNGLPARFTVYLEELPDRDASYELSATALLQR</sequence>
<dbReference type="EMBL" id="UINC01077361">
    <property type="protein sequence ID" value="SVC17412.1"/>
    <property type="molecule type" value="Genomic_DNA"/>
</dbReference>
<proteinExistence type="predicted"/>
<gene>
    <name evidence="1" type="ORF">METZ01_LOCUS270266</name>
</gene>
<feature type="non-terminal residue" evidence="1">
    <location>
        <position position="1"/>
    </location>
</feature>
<accession>A0A382K1Q3</accession>
<evidence type="ECO:0000313" key="1">
    <source>
        <dbReference type="EMBL" id="SVC17412.1"/>
    </source>
</evidence>